<reference evidence="2" key="1">
    <citation type="submission" date="2016-10" db="EMBL/GenBank/DDBJ databases">
        <title>The High Quality Genome of Vibrio alginolyticus K01M1.</title>
        <authorList>
            <person name="Wendling C."/>
            <person name="Chibani C.M."/>
            <person name="Hertel R."/>
            <person name="Sproer C."/>
            <person name="Bunk B."/>
            <person name="Overmann J."/>
            <person name="Roth O."/>
            <person name="Liesegang H."/>
        </authorList>
    </citation>
    <scope>NUCLEOTIDE SEQUENCE</scope>
    <source>
        <strain evidence="2">K05K4</strain>
    </source>
</reference>
<dbReference type="InterPro" id="IPR029060">
    <property type="entry name" value="PIN-like_dom_sf"/>
</dbReference>
<dbReference type="InterPro" id="IPR038969">
    <property type="entry name" value="FEN"/>
</dbReference>
<dbReference type="InterPro" id="IPR036279">
    <property type="entry name" value="5-3_exonuclease_C_sf"/>
</dbReference>
<dbReference type="Pfam" id="PF02739">
    <property type="entry name" value="5_3_exonuc_N"/>
    <property type="match status" value="1"/>
</dbReference>
<dbReference type="GO" id="GO:0017108">
    <property type="term" value="F:5'-flap endonuclease activity"/>
    <property type="evidence" value="ECO:0007669"/>
    <property type="project" value="InterPro"/>
</dbReference>
<dbReference type="SUPFAM" id="SSF88723">
    <property type="entry name" value="PIN domain-like"/>
    <property type="match status" value="1"/>
</dbReference>
<proteinExistence type="predicted"/>
<dbReference type="GO" id="GO:0003677">
    <property type="term" value="F:DNA binding"/>
    <property type="evidence" value="ECO:0007669"/>
    <property type="project" value="InterPro"/>
</dbReference>
<dbReference type="GO" id="GO:0033567">
    <property type="term" value="P:DNA replication, Okazaki fragment processing"/>
    <property type="evidence" value="ECO:0007669"/>
    <property type="project" value="InterPro"/>
</dbReference>
<dbReference type="RefSeq" id="WP_086047360.1">
    <property type="nucleotide sequence ID" value="NZ_CP017890.1"/>
</dbReference>
<keyword evidence="2" id="KW-0808">Transferase</keyword>
<accession>A0A1W6US23</accession>
<dbReference type="EC" id="2.7.7.7" evidence="2"/>
<keyword evidence="2" id="KW-0548">Nucleotidyltransferase</keyword>
<evidence type="ECO:0000259" key="1">
    <source>
        <dbReference type="Pfam" id="PF02739"/>
    </source>
</evidence>
<dbReference type="PANTHER" id="PTHR42646:SF2">
    <property type="entry name" value="5'-3' EXONUCLEASE FAMILY PROTEIN"/>
    <property type="match status" value="1"/>
</dbReference>
<dbReference type="Gene3D" id="3.40.50.1010">
    <property type="entry name" value="5'-nuclease"/>
    <property type="match status" value="1"/>
</dbReference>
<dbReference type="Gene3D" id="1.10.150.20">
    <property type="entry name" value="5' to 3' exonuclease, C-terminal subdomain"/>
    <property type="match status" value="1"/>
</dbReference>
<dbReference type="SUPFAM" id="SSF47807">
    <property type="entry name" value="5' to 3' exonuclease, C-terminal subdomain"/>
    <property type="match status" value="1"/>
</dbReference>
<dbReference type="EMBL" id="CP017903">
    <property type="protein sequence ID" value="ARP20690.1"/>
    <property type="molecule type" value="Genomic_DNA"/>
</dbReference>
<dbReference type="PANTHER" id="PTHR42646">
    <property type="entry name" value="FLAP ENDONUCLEASE XNI"/>
    <property type="match status" value="1"/>
</dbReference>
<evidence type="ECO:0000313" key="2">
    <source>
        <dbReference type="EMBL" id="ARP20690.1"/>
    </source>
</evidence>
<sequence length="281" mass="32597">MKTIGLFDADWIAFQMAAACQKRHRWPDGIWTLEVDENEVAKAIDDRIEYLRKEISCRKENVYMFLSGTDNWRKHIMPRYKANRDSINNWISRPMILDYALQYIRDNYQFFQHDMLEADDLMGIYATNPEWHGDDKKVIVAIDKDMKSIPAWHYTPDKDFAPWLQSEAEADVLYYKQWLMGDRTDGYEGCQGIGEKTALDLAVSPVLLVPTNHEFKSGARKGQVEVRWKKTPTGDRGACVASHYAKAGHTSEECYQNGMVARILRHGEFCFKTNTVLFTPH</sequence>
<name>A0A1W6US23_VIBAL</name>
<dbReference type="AlphaFoldDB" id="A0A1W6US23"/>
<dbReference type="InterPro" id="IPR020046">
    <property type="entry name" value="5-3_exonucl_a-hlix_arch_N"/>
</dbReference>
<feature type="domain" description="5'-3' exonuclease alpha-helical arch N-terminal" evidence="1">
    <location>
        <begin position="38"/>
        <end position="147"/>
    </location>
</feature>
<gene>
    <name evidence="2" type="primary">polA</name>
    <name evidence="2" type="ORF">K05K4_39660</name>
</gene>
<dbReference type="GO" id="GO:0003887">
    <property type="term" value="F:DNA-directed DNA polymerase activity"/>
    <property type="evidence" value="ECO:0007669"/>
    <property type="project" value="UniProtKB-EC"/>
</dbReference>
<organism evidence="2">
    <name type="scientific">Vibrio alginolyticus</name>
    <dbReference type="NCBI Taxonomy" id="663"/>
    <lineage>
        <taxon>Bacteria</taxon>
        <taxon>Pseudomonadati</taxon>
        <taxon>Pseudomonadota</taxon>
        <taxon>Gammaproteobacteria</taxon>
        <taxon>Vibrionales</taxon>
        <taxon>Vibrionaceae</taxon>
        <taxon>Vibrio</taxon>
    </lineage>
</organism>
<protein>
    <submittedName>
        <fullName evidence="2">DNA polymerase I</fullName>
        <ecNumber evidence="2">2.7.7.7</ecNumber>
    </submittedName>
</protein>